<dbReference type="VEuPathDB" id="FungiDB:AN5445"/>
<dbReference type="OMA" id="EYYRRHE"/>
<dbReference type="Proteomes" id="UP000000560">
    <property type="component" value="Chromosome V"/>
</dbReference>
<gene>
    <name evidence="2" type="ORF">ANIA_05445</name>
</gene>
<dbReference type="AlphaFoldDB" id="Q5B1Y5"/>
<name>Q5B1Y5_EMENI</name>
<proteinExistence type="predicted"/>
<dbReference type="OrthoDB" id="5408144at2759"/>
<keyword evidence="3" id="KW-1185">Reference proteome</keyword>
<feature type="region of interest" description="Disordered" evidence="1">
    <location>
        <begin position="155"/>
        <end position="188"/>
    </location>
</feature>
<evidence type="ECO:0000256" key="1">
    <source>
        <dbReference type="SAM" id="MobiDB-lite"/>
    </source>
</evidence>
<dbReference type="EMBL" id="BN001305">
    <property type="protein sequence ID" value="CBF81897.1"/>
    <property type="molecule type" value="Genomic_DNA"/>
</dbReference>
<organism evidence="2 3">
    <name type="scientific">Emericella nidulans (strain FGSC A4 / ATCC 38163 / CBS 112.46 / NRRL 194 / M139)</name>
    <name type="common">Aspergillus nidulans</name>
    <dbReference type="NCBI Taxonomy" id="227321"/>
    <lineage>
        <taxon>Eukaryota</taxon>
        <taxon>Fungi</taxon>
        <taxon>Dikarya</taxon>
        <taxon>Ascomycota</taxon>
        <taxon>Pezizomycotina</taxon>
        <taxon>Eurotiomycetes</taxon>
        <taxon>Eurotiomycetidae</taxon>
        <taxon>Eurotiales</taxon>
        <taxon>Aspergillaceae</taxon>
        <taxon>Aspergillus</taxon>
        <taxon>Aspergillus subgen. Nidulantes</taxon>
    </lineage>
</organism>
<dbReference type="KEGG" id="ani:ANIA_05445"/>
<dbReference type="InParanoid" id="Q5B1Y5"/>
<reference evidence="3" key="2">
    <citation type="journal article" date="2009" name="Fungal Genet. Biol.">
        <title>The 2008 update of the Aspergillus nidulans genome annotation: a community effort.</title>
        <authorList>
            <person name="Wortman J.R."/>
            <person name="Gilsenan J.M."/>
            <person name="Joardar V."/>
            <person name="Deegan J."/>
            <person name="Clutterbuck J."/>
            <person name="Andersen M.R."/>
            <person name="Archer D."/>
            <person name="Bencina M."/>
            <person name="Braus G."/>
            <person name="Coutinho P."/>
            <person name="von Dohren H."/>
            <person name="Doonan J."/>
            <person name="Driessen A.J."/>
            <person name="Durek P."/>
            <person name="Espeso E."/>
            <person name="Fekete E."/>
            <person name="Flipphi M."/>
            <person name="Estrada C.G."/>
            <person name="Geysens S."/>
            <person name="Goldman G."/>
            <person name="de Groot P.W."/>
            <person name="Hansen K."/>
            <person name="Harris S.D."/>
            <person name="Heinekamp T."/>
            <person name="Helmstaedt K."/>
            <person name="Henrissat B."/>
            <person name="Hofmann G."/>
            <person name="Homan T."/>
            <person name="Horio T."/>
            <person name="Horiuchi H."/>
            <person name="James S."/>
            <person name="Jones M."/>
            <person name="Karaffa L."/>
            <person name="Karanyi Z."/>
            <person name="Kato M."/>
            <person name="Keller N."/>
            <person name="Kelly D.E."/>
            <person name="Kiel J.A."/>
            <person name="Kim J.M."/>
            <person name="van der Klei I.J."/>
            <person name="Klis F.M."/>
            <person name="Kovalchuk A."/>
            <person name="Krasevec N."/>
            <person name="Kubicek C.P."/>
            <person name="Liu B."/>
            <person name="Maccabe A."/>
            <person name="Meyer V."/>
            <person name="Mirabito P."/>
            <person name="Miskei M."/>
            <person name="Mos M."/>
            <person name="Mullins J."/>
            <person name="Nelson D.R."/>
            <person name="Nielsen J."/>
            <person name="Oakley B.R."/>
            <person name="Osmani S.A."/>
            <person name="Pakula T."/>
            <person name="Paszewski A."/>
            <person name="Paulsen I."/>
            <person name="Pilsyk S."/>
            <person name="Pocsi I."/>
            <person name="Punt P.J."/>
            <person name="Ram A.F."/>
            <person name="Ren Q."/>
            <person name="Robellet X."/>
            <person name="Robson G."/>
            <person name="Seiboth B."/>
            <person name="van Solingen P."/>
            <person name="Specht T."/>
            <person name="Sun J."/>
            <person name="Taheri-Talesh N."/>
            <person name="Takeshita N."/>
            <person name="Ussery D."/>
            <person name="vanKuyk P.A."/>
            <person name="Visser H."/>
            <person name="van de Vondervoort P.J."/>
            <person name="de Vries R.P."/>
            <person name="Walton J."/>
            <person name="Xiang X."/>
            <person name="Xiong Y."/>
            <person name="Zeng A.P."/>
            <person name="Brandt B.W."/>
            <person name="Cornell M.J."/>
            <person name="van den Hondel C.A."/>
            <person name="Visser J."/>
            <person name="Oliver S.G."/>
            <person name="Turner G."/>
        </authorList>
    </citation>
    <scope>GENOME REANNOTATION</scope>
    <source>
        <strain evidence="3">FGSC A4 / ATCC 38163 / CBS 112.46 / NRRL 194 / M139</strain>
    </source>
</reference>
<evidence type="ECO:0000313" key="2">
    <source>
        <dbReference type="EMBL" id="CBF81897.1"/>
    </source>
</evidence>
<sequence>MSVREKLRKLLGRNRCKPSDSGIKIVYYRRGEIPPSKFKGPFDKDHQKRLAAWSFEKAQQGRPRSPDLCLSPCTTLPDYPPSREVTDGALGQARPRIPGVGFSNEATPAAYHDEFIQDRQATASLSSTTAVDPESFSDSTMTLFLDPLDDDSATKAKAPIRSTSPVVRSGATSTLPGKGTPTPFAPNDLSQALNAVQICS</sequence>
<accession>Q5B1Y5</accession>
<protein>
    <submittedName>
        <fullName evidence="2">Uncharacterized protein</fullName>
    </submittedName>
</protein>
<feature type="compositionally biased region" description="Polar residues" evidence="1">
    <location>
        <begin position="161"/>
        <end position="175"/>
    </location>
</feature>
<dbReference type="HOGENOM" id="CLU_1230293_0_0_1"/>
<dbReference type="GeneID" id="2871738"/>
<accession>C8VGH5</accession>
<reference evidence="3" key="1">
    <citation type="journal article" date="2005" name="Nature">
        <title>Sequencing of Aspergillus nidulans and comparative analysis with A. fumigatus and A. oryzae.</title>
        <authorList>
            <person name="Galagan J.E."/>
            <person name="Calvo S.E."/>
            <person name="Cuomo C."/>
            <person name="Ma L.J."/>
            <person name="Wortman J.R."/>
            <person name="Batzoglou S."/>
            <person name="Lee S.I."/>
            <person name="Basturkmen M."/>
            <person name="Spevak C.C."/>
            <person name="Clutterbuck J."/>
            <person name="Kapitonov V."/>
            <person name="Jurka J."/>
            <person name="Scazzocchio C."/>
            <person name="Farman M."/>
            <person name="Butler J."/>
            <person name="Purcell S."/>
            <person name="Harris S."/>
            <person name="Braus G.H."/>
            <person name="Draht O."/>
            <person name="Busch S."/>
            <person name="D'Enfert C."/>
            <person name="Bouchier C."/>
            <person name="Goldman G.H."/>
            <person name="Bell-Pedersen D."/>
            <person name="Griffiths-Jones S."/>
            <person name="Doonan J.H."/>
            <person name="Yu J."/>
            <person name="Vienken K."/>
            <person name="Pain A."/>
            <person name="Freitag M."/>
            <person name="Selker E.U."/>
            <person name="Archer D.B."/>
            <person name="Penalva M.A."/>
            <person name="Oakley B.R."/>
            <person name="Momany M."/>
            <person name="Tanaka T."/>
            <person name="Kumagai T."/>
            <person name="Asai K."/>
            <person name="Machida M."/>
            <person name="Nierman W.C."/>
            <person name="Denning D.W."/>
            <person name="Caddick M."/>
            <person name="Hynes M."/>
            <person name="Paoletti M."/>
            <person name="Fischer R."/>
            <person name="Miller B."/>
            <person name="Dyer P."/>
            <person name="Sachs M.S."/>
            <person name="Osmani S.A."/>
            <person name="Birren B.W."/>
        </authorList>
    </citation>
    <scope>NUCLEOTIDE SEQUENCE [LARGE SCALE GENOMIC DNA]</scope>
    <source>
        <strain evidence="3">FGSC A4 / ATCC 38163 / CBS 112.46 / NRRL 194 / M139</strain>
    </source>
</reference>
<dbReference type="eggNOG" id="ENOG502RA9F">
    <property type="taxonomic scope" value="Eukaryota"/>
</dbReference>
<evidence type="ECO:0000313" key="3">
    <source>
        <dbReference type="Proteomes" id="UP000000560"/>
    </source>
</evidence>
<dbReference type="RefSeq" id="XP_663049.1">
    <property type="nucleotide sequence ID" value="XM_657957.1"/>
</dbReference>